<gene>
    <name evidence="3" type="ORF">GCM10011594_04560</name>
</gene>
<dbReference type="CDD" id="cd02883">
    <property type="entry name" value="NUDIX_Hydrolase"/>
    <property type="match status" value="1"/>
</dbReference>
<dbReference type="RefSeq" id="WP_188939845.1">
    <property type="nucleotide sequence ID" value="NZ_BMNA01000001.1"/>
</dbReference>
<comment type="caution">
    <text evidence="3">The sequence shown here is derived from an EMBL/GenBank/DDBJ whole genome shotgun (WGS) entry which is preliminary data.</text>
</comment>
<organism evidence="3 4">
    <name type="scientific">Nakamurella endophytica</name>
    <dbReference type="NCBI Taxonomy" id="1748367"/>
    <lineage>
        <taxon>Bacteria</taxon>
        <taxon>Bacillati</taxon>
        <taxon>Actinomycetota</taxon>
        <taxon>Actinomycetes</taxon>
        <taxon>Nakamurellales</taxon>
        <taxon>Nakamurellaceae</taxon>
        <taxon>Nakamurella</taxon>
    </lineage>
</organism>
<reference evidence="3" key="2">
    <citation type="submission" date="2020-09" db="EMBL/GenBank/DDBJ databases">
        <authorList>
            <person name="Sun Q."/>
            <person name="Zhou Y."/>
        </authorList>
    </citation>
    <scope>NUCLEOTIDE SEQUENCE</scope>
    <source>
        <strain evidence="3">CGMCC 4.7308</strain>
    </source>
</reference>
<name>A0A917SN60_9ACTN</name>
<dbReference type="PROSITE" id="PS51462">
    <property type="entry name" value="NUDIX"/>
    <property type="match status" value="1"/>
</dbReference>
<evidence type="ECO:0000313" key="4">
    <source>
        <dbReference type="Proteomes" id="UP000655208"/>
    </source>
</evidence>
<evidence type="ECO:0000256" key="1">
    <source>
        <dbReference type="ARBA" id="ARBA00022801"/>
    </source>
</evidence>
<dbReference type="EMBL" id="BMNA01000001">
    <property type="protein sequence ID" value="GGL88012.1"/>
    <property type="molecule type" value="Genomic_DNA"/>
</dbReference>
<sequence>MATGGTAAARATATARRAAHRAFGLLPPRVRRAVVGVVTPSFTVGALAVVHDGPRILFVTQAHRSGFALPGGLLGRREAARAALLRELREEIGWTDPTGVAPSPDTAHIDPLRRRVDLVWLLPRPAGSVTVQHGPDVLEHRWCTADDPGLTPQTREILAGVADRLPG</sequence>
<feature type="domain" description="Nudix hydrolase" evidence="2">
    <location>
        <begin position="28"/>
        <end position="165"/>
    </location>
</feature>
<dbReference type="Proteomes" id="UP000655208">
    <property type="component" value="Unassembled WGS sequence"/>
</dbReference>
<dbReference type="InterPro" id="IPR015797">
    <property type="entry name" value="NUDIX_hydrolase-like_dom_sf"/>
</dbReference>
<dbReference type="InterPro" id="IPR020084">
    <property type="entry name" value="NUDIX_hydrolase_CS"/>
</dbReference>
<protein>
    <recommendedName>
        <fullName evidence="2">Nudix hydrolase domain-containing protein</fullName>
    </recommendedName>
</protein>
<dbReference type="Pfam" id="PF00293">
    <property type="entry name" value="NUDIX"/>
    <property type="match status" value="1"/>
</dbReference>
<dbReference type="PROSITE" id="PS00893">
    <property type="entry name" value="NUDIX_BOX"/>
    <property type="match status" value="1"/>
</dbReference>
<dbReference type="InterPro" id="IPR000086">
    <property type="entry name" value="NUDIX_hydrolase_dom"/>
</dbReference>
<dbReference type="AlphaFoldDB" id="A0A917SN60"/>
<evidence type="ECO:0000259" key="2">
    <source>
        <dbReference type="PROSITE" id="PS51462"/>
    </source>
</evidence>
<reference evidence="3" key="1">
    <citation type="journal article" date="2014" name="Int. J. Syst. Evol. Microbiol.">
        <title>Complete genome sequence of Corynebacterium casei LMG S-19264T (=DSM 44701T), isolated from a smear-ripened cheese.</title>
        <authorList>
            <consortium name="US DOE Joint Genome Institute (JGI-PGF)"/>
            <person name="Walter F."/>
            <person name="Albersmeier A."/>
            <person name="Kalinowski J."/>
            <person name="Ruckert C."/>
        </authorList>
    </citation>
    <scope>NUCLEOTIDE SEQUENCE</scope>
    <source>
        <strain evidence="3">CGMCC 4.7308</strain>
    </source>
</reference>
<evidence type="ECO:0000313" key="3">
    <source>
        <dbReference type="EMBL" id="GGL88012.1"/>
    </source>
</evidence>
<dbReference type="SUPFAM" id="SSF55811">
    <property type="entry name" value="Nudix"/>
    <property type="match status" value="1"/>
</dbReference>
<keyword evidence="1" id="KW-0378">Hydrolase</keyword>
<proteinExistence type="predicted"/>
<accession>A0A917SN60</accession>
<keyword evidence="4" id="KW-1185">Reference proteome</keyword>
<dbReference type="Gene3D" id="3.90.79.10">
    <property type="entry name" value="Nucleoside Triphosphate Pyrophosphohydrolase"/>
    <property type="match status" value="1"/>
</dbReference>
<dbReference type="GO" id="GO:0016787">
    <property type="term" value="F:hydrolase activity"/>
    <property type="evidence" value="ECO:0007669"/>
    <property type="project" value="UniProtKB-KW"/>
</dbReference>